<name>A0A5B7CSQ3_PORTR</name>
<protein>
    <submittedName>
        <fullName evidence="2">Uncharacterized protein</fullName>
    </submittedName>
</protein>
<comment type="caution">
    <text evidence="2">The sequence shown here is derived from an EMBL/GenBank/DDBJ whole genome shotgun (WGS) entry which is preliminary data.</text>
</comment>
<keyword evidence="3" id="KW-1185">Reference proteome</keyword>
<dbReference type="AlphaFoldDB" id="A0A5B7CSQ3"/>
<dbReference type="EMBL" id="VSRR010000175">
    <property type="protein sequence ID" value="MPC11644.1"/>
    <property type="molecule type" value="Genomic_DNA"/>
</dbReference>
<evidence type="ECO:0000313" key="3">
    <source>
        <dbReference type="Proteomes" id="UP000324222"/>
    </source>
</evidence>
<accession>A0A5B7CSQ3</accession>
<evidence type="ECO:0000256" key="1">
    <source>
        <dbReference type="SAM" id="MobiDB-lite"/>
    </source>
</evidence>
<organism evidence="2 3">
    <name type="scientific">Portunus trituberculatus</name>
    <name type="common">Swimming crab</name>
    <name type="synonym">Neptunus trituberculatus</name>
    <dbReference type="NCBI Taxonomy" id="210409"/>
    <lineage>
        <taxon>Eukaryota</taxon>
        <taxon>Metazoa</taxon>
        <taxon>Ecdysozoa</taxon>
        <taxon>Arthropoda</taxon>
        <taxon>Crustacea</taxon>
        <taxon>Multicrustacea</taxon>
        <taxon>Malacostraca</taxon>
        <taxon>Eumalacostraca</taxon>
        <taxon>Eucarida</taxon>
        <taxon>Decapoda</taxon>
        <taxon>Pleocyemata</taxon>
        <taxon>Brachyura</taxon>
        <taxon>Eubrachyura</taxon>
        <taxon>Portunoidea</taxon>
        <taxon>Portunidae</taxon>
        <taxon>Portuninae</taxon>
        <taxon>Portunus</taxon>
    </lineage>
</organism>
<gene>
    <name evidence="2" type="ORF">E2C01_004315</name>
</gene>
<feature type="compositionally biased region" description="Polar residues" evidence="1">
    <location>
        <begin position="25"/>
        <end position="36"/>
    </location>
</feature>
<sequence length="150" mass="17045">MARLSPHKDGSVVVMVGEGHAGDGMQSSHLLSDASRTTTAHPPHPPHHTFVPIQKRLPLSLRQFSKATETTSRVFYTVSPFNKLEILPFYHQNLKKYSKKHEYLQLEPSESSDALPITWDVQERGECSVDVRSVLREKMEEEEGLNLLLR</sequence>
<reference evidence="2 3" key="1">
    <citation type="submission" date="2019-05" db="EMBL/GenBank/DDBJ databases">
        <title>Another draft genome of Portunus trituberculatus and its Hox gene families provides insights of decapod evolution.</title>
        <authorList>
            <person name="Jeong J.-H."/>
            <person name="Song I."/>
            <person name="Kim S."/>
            <person name="Choi T."/>
            <person name="Kim D."/>
            <person name="Ryu S."/>
            <person name="Kim W."/>
        </authorList>
    </citation>
    <scope>NUCLEOTIDE SEQUENCE [LARGE SCALE GENOMIC DNA]</scope>
    <source>
        <tissue evidence="2">Muscle</tissue>
    </source>
</reference>
<feature type="region of interest" description="Disordered" evidence="1">
    <location>
        <begin position="22"/>
        <end position="49"/>
    </location>
</feature>
<proteinExistence type="predicted"/>
<dbReference type="Proteomes" id="UP000324222">
    <property type="component" value="Unassembled WGS sequence"/>
</dbReference>
<evidence type="ECO:0000313" key="2">
    <source>
        <dbReference type="EMBL" id="MPC11644.1"/>
    </source>
</evidence>